<evidence type="ECO:0000256" key="2">
    <source>
        <dbReference type="ARBA" id="ARBA00004613"/>
    </source>
</evidence>
<evidence type="ECO:0000256" key="6">
    <source>
        <dbReference type="ARBA" id="ARBA00022729"/>
    </source>
</evidence>
<feature type="domain" description="CBM1" evidence="12">
    <location>
        <begin position="33"/>
        <end position="69"/>
    </location>
</feature>
<dbReference type="InterPro" id="IPR001547">
    <property type="entry name" value="Glyco_hydro_5"/>
</dbReference>
<evidence type="ECO:0000256" key="3">
    <source>
        <dbReference type="ARBA" id="ARBA00005641"/>
    </source>
</evidence>
<keyword evidence="8 9" id="KW-0326">Glycosidase</keyword>
<dbReference type="EC" id="3.2.1.78" evidence="4"/>
<dbReference type="InterPro" id="IPR045053">
    <property type="entry name" value="MAN-like"/>
</dbReference>
<evidence type="ECO:0000256" key="7">
    <source>
        <dbReference type="ARBA" id="ARBA00022801"/>
    </source>
</evidence>
<dbReference type="AlphaFoldDB" id="A0AAD7EHD3"/>
<dbReference type="PROSITE" id="PS51164">
    <property type="entry name" value="CBM1_2"/>
    <property type="match status" value="1"/>
</dbReference>
<comment type="caution">
    <text evidence="13">The sequence shown here is derived from an EMBL/GenBank/DDBJ whole genome shotgun (WGS) entry which is preliminary data.</text>
</comment>
<dbReference type="Gene3D" id="3.20.20.80">
    <property type="entry name" value="Glycosidases"/>
    <property type="match status" value="1"/>
</dbReference>
<evidence type="ECO:0000256" key="8">
    <source>
        <dbReference type="ARBA" id="ARBA00023295"/>
    </source>
</evidence>
<keyword evidence="6 11" id="KW-0732">Signal</keyword>
<dbReference type="GO" id="GO:0046355">
    <property type="term" value="P:mannan catabolic process"/>
    <property type="evidence" value="ECO:0007669"/>
    <property type="project" value="UniProtKB-ARBA"/>
</dbReference>
<accession>A0AAD7EHD3</accession>
<dbReference type="PANTHER" id="PTHR31451:SF39">
    <property type="entry name" value="MANNAN ENDO-1,4-BETA-MANNOSIDASE 1"/>
    <property type="match status" value="1"/>
</dbReference>
<dbReference type="GO" id="GO:0005576">
    <property type="term" value="C:extracellular region"/>
    <property type="evidence" value="ECO:0007669"/>
    <property type="project" value="UniProtKB-SubCell"/>
</dbReference>
<sequence>MGTFRPSPVVIIPSTHMLPKAVLLASLVGSGLATVGQFEQCGGIGYTGDTVCATGFVCTILNDFFFQCLLPGVGTSTVSSSSTSTVSSSTSKSTTTTSSTTTSSPPSATGFVTTSGTKFMLNGAKYTLFGSNAYWPALLGYSSTEIDQAFADIVGSGATTVRTMGFNEVTSANGIYFHLWNGKNATVNTGANGLGALDVLVASAKAHGIRLIIALTNNWSDFGGMDVYTSQLLGSGQPHDAFYTNPTVIAAYKTYIQAVVSRYVNEPTVMAWELANEPRCAGTNTIASAACNTTTITTWSADISAFIKSIDKNHLVAIGDEGFFNQPGNPDFVYQGTLGVDFAANMKISTIDFGTFHASSFPSFAMYPDSWGESANDVAWGSQWINDHAAIMTSQNKPVIMEEYGLTSSTRNTTYATWYSTVLSSGLTGDLIWQAGSVFANGPTPSDGYSIYPTDPVYALMKSHAAALKARG</sequence>
<dbReference type="InterPro" id="IPR017853">
    <property type="entry name" value="GH"/>
</dbReference>
<protein>
    <recommendedName>
        <fullName evidence="4">mannan endo-1,4-beta-mannosidase</fullName>
        <ecNumber evidence="4">3.2.1.78</ecNumber>
    </recommendedName>
</protein>
<reference evidence="13" key="1">
    <citation type="submission" date="2023-03" db="EMBL/GenBank/DDBJ databases">
        <title>Massive genome expansion in bonnet fungi (Mycena s.s.) driven by repeated elements and novel gene families across ecological guilds.</title>
        <authorList>
            <consortium name="Lawrence Berkeley National Laboratory"/>
            <person name="Harder C.B."/>
            <person name="Miyauchi S."/>
            <person name="Viragh M."/>
            <person name="Kuo A."/>
            <person name="Thoen E."/>
            <person name="Andreopoulos B."/>
            <person name="Lu D."/>
            <person name="Skrede I."/>
            <person name="Drula E."/>
            <person name="Henrissat B."/>
            <person name="Morin E."/>
            <person name="Kohler A."/>
            <person name="Barry K."/>
            <person name="LaButti K."/>
            <person name="Morin E."/>
            <person name="Salamov A."/>
            <person name="Lipzen A."/>
            <person name="Mereny Z."/>
            <person name="Hegedus B."/>
            <person name="Baldrian P."/>
            <person name="Stursova M."/>
            <person name="Weitz H."/>
            <person name="Taylor A."/>
            <person name="Grigoriev I.V."/>
            <person name="Nagy L.G."/>
            <person name="Martin F."/>
            <person name="Kauserud H."/>
        </authorList>
    </citation>
    <scope>NUCLEOTIDE SEQUENCE</scope>
    <source>
        <strain evidence="13">CBHHK002</strain>
    </source>
</reference>
<dbReference type="GO" id="GO:0016985">
    <property type="term" value="F:mannan endo-1,4-beta-mannosidase activity"/>
    <property type="evidence" value="ECO:0007669"/>
    <property type="project" value="UniProtKB-EC"/>
</dbReference>
<feature type="chain" id="PRO_5042011698" description="mannan endo-1,4-beta-mannosidase" evidence="11">
    <location>
        <begin position="34"/>
        <end position="472"/>
    </location>
</feature>
<dbReference type="EMBL" id="JARIHO010000043">
    <property type="protein sequence ID" value="KAJ7325838.1"/>
    <property type="molecule type" value="Genomic_DNA"/>
</dbReference>
<proteinExistence type="inferred from homology"/>
<dbReference type="GO" id="GO:0030248">
    <property type="term" value="F:cellulose binding"/>
    <property type="evidence" value="ECO:0007669"/>
    <property type="project" value="InterPro"/>
</dbReference>
<gene>
    <name evidence="13" type="ORF">DFH08DRAFT_1027817</name>
</gene>
<dbReference type="PROSITE" id="PS00562">
    <property type="entry name" value="CBM1_1"/>
    <property type="match status" value="1"/>
</dbReference>
<dbReference type="SUPFAM" id="SSF57180">
    <property type="entry name" value="Cellulose-binding domain"/>
    <property type="match status" value="1"/>
</dbReference>
<evidence type="ECO:0000256" key="10">
    <source>
        <dbReference type="SAM" id="MobiDB-lite"/>
    </source>
</evidence>
<dbReference type="SUPFAM" id="SSF51445">
    <property type="entry name" value="(Trans)glycosidases"/>
    <property type="match status" value="1"/>
</dbReference>
<evidence type="ECO:0000256" key="1">
    <source>
        <dbReference type="ARBA" id="ARBA00001678"/>
    </source>
</evidence>
<keyword evidence="7 9" id="KW-0378">Hydrolase</keyword>
<evidence type="ECO:0000313" key="13">
    <source>
        <dbReference type="EMBL" id="KAJ7325838.1"/>
    </source>
</evidence>
<feature type="signal peptide" evidence="11">
    <location>
        <begin position="1"/>
        <end position="33"/>
    </location>
</feature>
<dbReference type="Pfam" id="PF00150">
    <property type="entry name" value="Cellulase"/>
    <property type="match status" value="1"/>
</dbReference>
<dbReference type="InterPro" id="IPR000254">
    <property type="entry name" value="CBD"/>
</dbReference>
<dbReference type="Pfam" id="PF00734">
    <property type="entry name" value="CBM_1"/>
    <property type="match status" value="1"/>
</dbReference>
<evidence type="ECO:0000256" key="5">
    <source>
        <dbReference type="ARBA" id="ARBA00022525"/>
    </source>
</evidence>
<organism evidence="13 14">
    <name type="scientific">Mycena albidolilacea</name>
    <dbReference type="NCBI Taxonomy" id="1033008"/>
    <lineage>
        <taxon>Eukaryota</taxon>
        <taxon>Fungi</taxon>
        <taxon>Dikarya</taxon>
        <taxon>Basidiomycota</taxon>
        <taxon>Agaricomycotina</taxon>
        <taxon>Agaricomycetes</taxon>
        <taxon>Agaricomycetidae</taxon>
        <taxon>Agaricales</taxon>
        <taxon>Marasmiineae</taxon>
        <taxon>Mycenaceae</taxon>
        <taxon>Mycena</taxon>
    </lineage>
</organism>
<evidence type="ECO:0000259" key="12">
    <source>
        <dbReference type="PROSITE" id="PS51164"/>
    </source>
</evidence>
<dbReference type="Proteomes" id="UP001218218">
    <property type="component" value="Unassembled WGS sequence"/>
</dbReference>
<keyword evidence="5" id="KW-0964">Secreted</keyword>
<dbReference type="SMART" id="SM00236">
    <property type="entry name" value="fCBD"/>
    <property type="match status" value="1"/>
</dbReference>
<dbReference type="InterPro" id="IPR035971">
    <property type="entry name" value="CBD_sf"/>
</dbReference>
<feature type="region of interest" description="Disordered" evidence="10">
    <location>
        <begin position="77"/>
        <end position="108"/>
    </location>
</feature>
<evidence type="ECO:0000256" key="4">
    <source>
        <dbReference type="ARBA" id="ARBA00012706"/>
    </source>
</evidence>
<comment type="catalytic activity">
    <reaction evidence="1">
        <text>Random hydrolysis of (1-&gt;4)-beta-D-mannosidic linkages in mannans, galactomannans and glucomannans.</text>
        <dbReference type="EC" id="3.2.1.78"/>
    </reaction>
</comment>
<comment type="similarity">
    <text evidence="3 9">Belongs to the glycosyl hydrolase 5 (cellulase A) family.</text>
</comment>
<evidence type="ECO:0000313" key="14">
    <source>
        <dbReference type="Proteomes" id="UP001218218"/>
    </source>
</evidence>
<name>A0AAD7EHD3_9AGAR</name>
<comment type="subcellular location">
    <subcellularLocation>
        <location evidence="2">Secreted</location>
    </subcellularLocation>
</comment>
<evidence type="ECO:0000256" key="11">
    <source>
        <dbReference type="SAM" id="SignalP"/>
    </source>
</evidence>
<keyword evidence="14" id="KW-1185">Reference proteome</keyword>
<evidence type="ECO:0000256" key="9">
    <source>
        <dbReference type="RuleBase" id="RU361153"/>
    </source>
</evidence>
<dbReference type="PANTHER" id="PTHR31451">
    <property type="match status" value="1"/>
</dbReference>
<feature type="compositionally biased region" description="Low complexity" evidence="10">
    <location>
        <begin position="77"/>
        <end position="104"/>
    </location>
</feature>